<dbReference type="EMBL" id="CP017781">
    <property type="protein sequence ID" value="AOZ69930.1"/>
    <property type="molecule type" value="Genomic_DNA"/>
</dbReference>
<name>A0A1D9MDS8_9RHOB</name>
<evidence type="ECO:0000313" key="2">
    <source>
        <dbReference type="EMBL" id="AOZ69930.1"/>
    </source>
</evidence>
<sequence>MKQRSLISAAAAMVVLGAAATQAQEASAPGLEISGGFFRAAPMAGGNGAGFVTIHSTGPADVLLAFSTPACERPELHTHLNEDGIMKMRQVPSIEVPAGGNAVLQPGGLHLMCIGLTAKLAMGDLVPVTLEFQNAGKVEVNLPVKGPGAMN</sequence>
<dbReference type="PANTHER" id="PTHR36302">
    <property type="entry name" value="BLR7088 PROTEIN"/>
    <property type="match status" value="1"/>
</dbReference>
<organism evidence="2 3">
    <name type="scientific">Rhodobacter xanthinilyticus</name>
    <dbReference type="NCBI Taxonomy" id="1850250"/>
    <lineage>
        <taxon>Bacteria</taxon>
        <taxon>Pseudomonadati</taxon>
        <taxon>Pseudomonadota</taxon>
        <taxon>Alphaproteobacteria</taxon>
        <taxon>Rhodobacterales</taxon>
        <taxon>Rhodobacter group</taxon>
        <taxon>Rhodobacter</taxon>
    </lineage>
</organism>
<feature type="chain" id="PRO_5009443560" description="Copper chaperone PCu(A)C" evidence="1">
    <location>
        <begin position="24"/>
        <end position="151"/>
    </location>
</feature>
<protein>
    <recommendedName>
        <fullName evidence="4">Copper chaperone PCu(A)C</fullName>
    </recommendedName>
</protein>
<dbReference type="Gene3D" id="2.60.40.1890">
    <property type="entry name" value="PCu(A)C copper chaperone"/>
    <property type="match status" value="1"/>
</dbReference>
<evidence type="ECO:0000256" key="1">
    <source>
        <dbReference type="SAM" id="SignalP"/>
    </source>
</evidence>
<proteinExistence type="predicted"/>
<evidence type="ECO:0008006" key="4">
    <source>
        <dbReference type="Google" id="ProtNLM"/>
    </source>
</evidence>
<dbReference type="AlphaFoldDB" id="A0A1D9MDS8"/>
<reference evidence="2 3" key="1">
    <citation type="submission" date="2016-10" db="EMBL/GenBank/DDBJ databases">
        <title>Rhodobacter sp. LPB0142, isolated from sea water.</title>
        <authorList>
            <person name="Kim E."/>
            <person name="Yi H."/>
        </authorList>
    </citation>
    <scope>NUCLEOTIDE SEQUENCE [LARGE SCALE GENOMIC DNA]</scope>
    <source>
        <strain evidence="2 3">LPB0142</strain>
    </source>
</reference>
<gene>
    <name evidence="2" type="ORF">LPB142_11845</name>
</gene>
<keyword evidence="3" id="KW-1185">Reference proteome</keyword>
<evidence type="ECO:0000313" key="3">
    <source>
        <dbReference type="Proteomes" id="UP000176562"/>
    </source>
</evidence>
<dbReference type="SUPFAM" id="SSF110087">
    <property type="entry name" value="DR1885-like metal-binding protein"/>
    <property type="match status" value="1"/>
</dbReference>
<feature type="signal peptide" evidence="1">
    <location>
        <begin position="1"/>
        <end position="23"/>
    </location>
</feature>
<dbReference type="InterPro" id="IPR058248">
    <property type="entry name" value="Lxx211020-like"/>
</dbReference>
<dbReference type="InterPro" id="IPR036182">
    <property type="entry name" value="PCuAC_sf"/>
</dbReference>
<accession>A0A1D9MDS8</accession>
<dbReference type="Proteomes" id="UP000176562">
    <property type="component" value="Chromosome"/>
</dbReference>
<dbReference type="RefSeq" id="WP_068765831.1">
    <property type="nucleotide sequence ID" value="NZ_CP017781.1"/>
</dbReference>
<dbReference type="InterPro" id="IPR007410">
    <property type="entry name" value="LpqE-like"/>
</dbReference>
<dbReference type="PANTHER" id="PTHR36302:SF1">
    <property type="entry name" value="COPPER CHAPERONE PCU(A)C"/>
    <property type="match status" value="1"/>
</dbReference>
<dbReference type="Pfam" id="PF04314">
    <property type="entry name" value="PCuAC"/>
    <property type="match status" value="1"/>
</dbReference>
<dbReference type="STRING" id="1850250.LPB142_11845"/>
<dbReference type="KEGG" id="rhp:LPB142_11845"/>
<keyword evidence="1" id="KW-0732">Signal</keyword>